<dbReference type="AlphaFoldDB" id="A0A2H5Y813"/>
<protein>
    <submittedName>
        <fullName evidence="1">Uncharacterized protein</fullName>
    </submittedName>
</protein>
<evidence type="ECO:0000313" key="1">
    <source>
        <dbReference type="EMBL" id="GBD09577.1"/>
    </source>
</evidence>
<gene>
    <name evidence="1" type="ORF">HRbin22_01834</name>
</gene>
<organism evidence="1 2">
    <name type="scientific">Candidatus Thermoflexus japonica</name>
    <dbReference type="NCBI Taxonomy" id="2035417"/>
    <lineage>
        <taxon>Bacteria</taxon>
        <taxon>Bacillati</taxon>
        <taxon>Chloroflexota</taxon>
        <taxon>Thermoflexia</taxon>
        <taxon>Thermoflexales</taxon>
        <taxon>Thermoflexaceae</taxon>
        <taxon>Thermoflexus</taxon>
    </lineage>
</organism>
<name>A0A2H5Y813_9CHLR</name>
<accession>A0A2H5Y813</accession>
<reference evidence="2" key="1">
    <citation type="submission" date="2017-09" db="EMBL/GenBank/DDBJ databases">
        <title>Metaegenomics of thermophilic ammonia-oxidizing enrichment culture.</title>
        <authorList>
            <person name="Kato S."/>
            <person name="Suzuki K."/>
        </authorList>
    </citation>
    <scope>NUCLEOTIDE SEQUENCE [LARGE SCALE GENOMIC DNA]</scope>
</reference>
<evidence type="ECO:0000313" key="2">
    <source>
        <dbReference type="Proteomes" id="UP000236642"/>
    </source>
</evidence>
<dbReference type="EMBL" id="BEHY01000051">
    <property type="protein sequence ID" value="GBD09577.1"/>
    <property type="molecule type" value="Genomic_DNA"/>
</dbReference>
<dbReference type="Proteomes" id="UP000236642">
    <property type="component" value="Unassembled WGS sequence"/>
</dbReference>
<sequence>MRREWRVWLRRYRGWALAGFLGLLIWLAAPSGEVSLRIGPDVEGPWPRFRVDPPAPQPGDVVTLEVRDRVPWAYIRLTVNGVPAVLERIEDQPEAGTWRWVWRFQMPEGPARVAFYRDCHLGCQLRGRLALGEPEPTPAPRLPTKLGLVFPHPGRDWKGRSGWAVELTYTQRTEDPDWGIDALAARVARDEARGLRVLVRVDYDRGQTLPPAGDRDALMRYLHVLERMARDDRLQGVYAYFLGSGPNEAASNRLAPDQPITPAWYARVFNGYGESPGRTDNAVAVIRVANPRARVLVGPVRPWVRDQDGERRHRIDVPWLNYFNALVAFIDEAARAKAAIGMWNPGPDGFALHVPGRPEAARTAGYAEAEEPRLDLRGPEGARIGFQVLYDWLEILNAYPSTRGRPVYITSSNTYTPDEGVPPAHNYPRGWLTAAWSVVAGEPQVEAFCWFLDWDPQWEDFSLWQGKGRLRDAAEEFEALLRGAP</sequence>
<comment type="caution">
    <text evidence="1">The sequence shown here is derived from an EMBL/GenBank/DDBJ whole genome shotgun (WGS) entry which is preliminary data.</text>
</comment>
<proteinExistence type="predicted"/>